<evidence type="ECO:0000313" key="14">
    <source>
        <dbReference type="Proteomes" id="UP000240476"/>
    </source>
</evidence>
<dbReference type="EMBL" id="VZPQ01000002">
    <property type="protein sequence ID" value="KAB0569087.1"/>
    <property type="molecule type" value="Genomic_DNA"/>
</dbReference>
<feature type="transmembrane region" description="Helical" evidence="10">
    <location>
        <begin position="355"/>
        <end position="374"/>
    </location>
</feature>
<accession>A0A1H5NXQ4</accession>
<proteinExistence type="predicted"/>
<feature type="transmembrane region" description="Helical" evidence="10">
    <location>
        <begin position="160"/>
        <end position="184"/>
    </location>
</feature>
<evidence type="ECO:0000256" key="1">
    <source>
        <dbReference type="ARBA" id="ARBA00004141"/>
    </source>
</evidence>
<name>A0A1H5NXQ4_9PSED</name>
<evidence type="ECO:0000313" key="15">
    <source>
        <dbReference type="Proteomes" id="UP000423257"/>
    </source>
</evidence>
<comment type="subcellular location">
    <subcellularLocation>
        <location evidence="1">Membrane</location>
        <topology evidence="1">Multi-pass membrane protein</topology>
    </subcellularLocation>
</comment>
<feature type="transmembrane region" description="Helical" evidence="10">
    <location>
        <begin position="60"/>
        <end position="79"/>
    </location>
</feature>
<dbReference type="EMBL" id="FNUA01000002">
    <property type="protein sequence ID" value="SEF06439.1"/>
    <property type="molecule type" value="Genomic_DNA"/>
</dbReference>
<evidence type="ECO:0000256" key="7">
    <source>
        <dbReference type="ARBA" id="ARBA00023173"/>
    </source>
</evidence>
<keyword evidence="3 10" id="KW-0812">Transmembrane</keyword>
<dbReference type="GO" id="GO:0005254">
    <property type="term" value="F:chloride channel activity"/>
    <property type="evidence" value="ECO:0007669"/>
    <property type="project" value="UniProtKB-KW"/>
</dbReference>
<evidence type="ECO:0000256" key="6">
    <source>
        <dbReference type="ARBA" id="ARBA00023136"/>
    </source>
</evidence>
<evidence type="ECO:0000313" key="11">
    <source>
        <dbReference type="EMBL" id="KAB0569087.1"/>
    </source>
</evidence>
<feature type="transmembrane region" description="Helical" evidence="10">
    <location>
        <begin position="196"/>
        <end position="220"/>
    </location>
</feature>
<dbReference type="PANTHER" id="PTHR43427">
    <property type="entry name" value="CHLORIDE CHANNEL PROTEIN CLC-E"/>
    <property type="match status" value="1"/>
</dbReference>
<feature type="transmembrane region" description="Helical" evidence="10">
    <location>
        <begin position="275"/>
        <end position="302"/>
    </location>
</feature>
<protein>
    <submittedName>
        <fullName evidence="11">Chloride channel protein</fullName>
    </submittedName>
    <submittedName>
        <fullName evidence="13">H+/Cl-antiporter ClcA</fullName>
    </submittedName>
</protein>
<dbReference type="AlphaFoldDB" id="A0A1H5NXQ4"/>
<dbReference type="Proteomes" id="UP000199129">
    <property type="component" value="Unassembled WGS sequence"/>
</dbReference>
<dbReference type="PRINTS" id="PR00762">
    <property type="entry name" value="CLCHANNEL"/>
</dbReference>
<keyword evidence="9" id="KW-0407">Ion channel</keyword>
<gene>
    <name evidence="12" type="ORF">C9383_23985</name>
    <name evidence="11" type="ORF">F7R03_05820</name>
    <name evidence="13" type="ORF">SAMN04490198_4934</name>
</gene>
<dbReference type="CDD" id="cd01034">
    <property type="entry name" value="EriC_like"/>
    <property type="match status" value="1"/>
</dbReference>
<dbReference type="Proteomes" id="UP000240476">
    <property type="component" value="Unassembled WGS sequence"/>
</dbReference>
<evidence type="ECO:0000256" key="5">
    <source>
        <dbReference type="ARBA" id="ARBA00023065"/>
    </source>
</evidence>
<feature type="transmembrane region" description="Helical" evidence="10">
    <location>
        <begin position="380"/>
        <end position="406"/>
    </location>
</feature>
<evidence type="ECO:0000313" key="12">
    <source>
        <dbReference type="EMBL" id="PTC22531.1"/>
    </source>
</evidence>
<reference evidence="13" key="1">
    <citation type="submission" date="2016-10" db="EMBL/GenBank/DDBJ databases">
        <authorList>
            <person name="de Groot N.N."/>
        </authorList>
    </citation>
    <scope>NUCLEOTIDE SEQUENCE [LARGE SCALE GENOMIC DNA]</scope>
    <source>
        <strain evidence="13">BS3265</strain>
    </source>
</reference>
<feature type="transmembrane region" description="Helical" evidence="10">
    <location>
        <begin position="322"/>
        <end position="348"/>
    </location>
</feature>
<dbReference type="RefSeq" id="WP_090371087.1">
    <property type="nucleotide sequence ID" value="NZ_FNUA01000002.1"/>
</dbReference>
<evidence type="ECO:0000256" key="4">
    <source>
        <dbReference type="ARBA" id="ARBA00022989"/>
    </source>
</evidence>
<evidence type="ECO:0000256" key="9">
    <source>
        <dbReference type="ARBA" id="ARBA00023303"/>
    </source>
</evidence>
<keyword evidence="14" id="KW-1185">Reference proteome</keyword>
<keyword evidence="5" id="KW-0406">Ion transport</keyword>
<evidence type="ECO:0000256" key="10">
    <source>
        <dbReference type="SAM" id="Phobius"/>
    </source>
</evidence>
<dbReference type="EMBL" id="PYWX01000068">
    <property type="protein sequence ID" value="PTC22531.1"/>
    <property type="molecule type" value="Genomic_DNA"/>
</dbReference>
<feature type="transmembrane region" description="Helical" evidence="10">
    <location>
        <begin position="21"/>
        <end position="40"/>
    </location>
</feature>
<keyword evidence="7" id="KW-0869">Chloride channel</keyword>
<sequence>MIKPLLLLRRRFASVRWRTRVTLWVAATCAGLLVVMFARLADLALMQFAQQTAGRPWLPFIYTPLVGMLVVWLTTRFFAGAQGSGIPQVIAATRLAHQGKPVSRLVSLRIAFAKIGLGTLALTGGFSAGREGPSVQVAASIMHFFHRYLPNARVIRPEDLILAGGAAGIAAAFNTPLAGVAFAVEELGRKLETRTSGVLLSTIILSGMVAIAIQGNYNYFGHLDVQDVSLTIIAPAVAAGIGCGLLGGLFSRMLLWPQRHQRFALWEWRRAHPVWFAGGCGLIVAVLGALSGGLSFGSGYGITSQIIVSDIGLPWHAPITRFLATVVTYFSGIPGGIFAPSLAVGAAVGANVAEFFNVAAQPMIALCMVGFLAAVTQSPITAAIIVMEMIDSHGMVISLMGVALIAKAVSARMGPELYQQLARGFLQVPAAAAPSKL</sequence>
<dbReference type="SUPFAM" id="SSF81340">
    <property type="entry name" value="Clc chloride channel"/>
    <property type="match status" value="1"/>
</dbReference>
<organism evidence="13">
    <name type="scientific">Pseudomonas palleroniana</name>
    <dbReference type="NCBI Taxonomy" id="191390"/>
    <lineage>
        <taxon>Bacteria</taxon>
        <taxon>Pseudomonadati</taxon>
        <taxon>Pseudomonadota</taxon>
        <taxon>Gammaproteobacteria</taxon>
        <taxon>Pseudomonadales</taxon>
        <taxon>Pseudomonadaceae</taxon>
        <taxon>Pseudomonas</taxon>
    </lineage>
</organism>
<dbReference type="Proteomes" id="UP000423257">
    <property type="component" value="Unassembled WGS sequence"/>
</dbReference>
<dbReference type="Gene3D" id="1.10.3080.10">
    <property type="entry name" value="Clc chloride channel"/>
    <property type="match status" value="1"/>
</dbReference>
<dbReference type="Pfam" id="PF00654">
    <property type="entry name" value="Voltage_CLC"/>
    <property type="match status" value="1"/>
</dbReference>
<reference evidence="12 14" key="2">
    <citation type="submission" date="2018-03" db="EMBL/GenBank/DDBJ databases">
        <title>Draft genome sequence of the type strain of Pseudomonas palleroniana LMG 23076, isolated from rice in Cameroon.</title>
        <authorList>
            <person name="Tambong J.T."/>
        </authorList>
    </citation>
    <scope>NUCLEOTIDE SEQUENCE [LARGE SCALE GENOMIC DNA]</scope>
    <source>
        <strain evidence="12 14">LMG 23076</strain>
    </source>
</reference>
<reference evidence="11 15" key="3">
    <citation type="submission" date="2019-09" db="EMBL/GenBank/DDBJ databases">
        <title>Draft genome sequences of 48 bacterial type strains from the CCUG.</title>
        <authorList>
            <person name="Tunovic T."/>
            <person name="Pineiro-Iglesias B."/>
            <person name="Unosson C."/>
            <person name="Inganas E."/>
            <person name="Ohlen M."/>
            <person name="Cardew S."/>
            <person name="Jensie-Markopoulos S."/>
            <person name="Salva-Serra F."/>
            <person name="Jaen-Luchoro D."/>
            <person name="Karlsson R."/>
            <person name="Svensson-Stadler L."/>
            <person name="Chun J."/>
            <person name="Moore E."/>
        </authorList>
    </citation>
    <scope>NUCLEOTIDE SEQUENCE [LARGE SCALE GENOMIC DNA]</scope>
    <source>
        <strain evidence="11 15">CCUG 51524</strain>
    </source>
</reference>
<dbReference type="InterPro" id="IPR001807">
    <property type="entry name" value="ClC"/>
</dbReference>
<keyword evidence="2" id="KW-0813">Transport</keyword>
<feature type="transmembrane region" description="Helical" evidence="10">
    <location>
        <begin position="232"/>
        <end position="255"/>
    </location>
</feature>
<dbReference type="PANTHER" id="PTHR43427:SF6">
    <property type="entry name" value="CHLORIDE CHANNEL PROTEIN CLC-E"/>
    <property type="match status" value="1"/>
</dbReference>
<evidence type="ECO:0000313" key="13">
    <source>
        <dbReference type="EMBL" id="SEF06439.1"/>
    </source>
</evidence>
<evidence type="ECO:0000256" key="3">
    <source>
        <dbReference type="ARBA" id="ARBA00022692"/>
    </source>
</evidence>
<dbReference type="InterPro" id="IPR050368">
    <property type="entry name" value="ClC-type_chloride_channel"/>
</dbReference>
<dbReference type="GO" id="GO:0034707">
    <property type="term" value="C:chloride channel complex"/>
    <property type="evidence" value="ECO:0007669"/>
    <property type="project" value="UniProtKB-KW"/>
</dbReference>
<keyword evidence="8" id="KW-0868">Chloride</keyword>
<evidence type="ECO:0000256" key="8">
    <source>
        <dbReference type="ARBA" id="ARBA00023214"/>
    </source>
</evidence>
<keyword evidence="4 10" id="KW-1133">Transmembrane helix</keyword>
<evidence type="ECO:0000256" key="2">
    <source>
        <dbReference type="ARBA" id="ARBA00022448"/>
    </source>
</evidence>
<feature type="transmembrane region" description="Helical" evidence="10">
    <location>
        <begin position="106"/>
        <end position="126"/>
    </location>
</feature>
<keyword evidence="6 10" id="KW-0472">Membrane</keyword>
<dbReference type="InterPro" id="IPR014743">
    <property type="entry name" value="Cl-channel_core"/>
</dbReference>